<dbReference type="InterPro" id="IPR050743">
    <property type="entry name" value="2-oxoacid_DH_E2_comp"/>
</dbReference>
<dbReference type="Proteomes" id="UP001207654">
    <property type="component" value="Unassembled WGS sequence"/>
</dbReference>
<evidence type="ECO:0000256" key="1">
    <source>
        <dbReference type="ARBA" id="ARBA00001938"/>
    </source>
</evidence>
<dbReference type="PROSITE" id="PS50968">
    <property type="entry name" value="BIOTINYL_LIPOYL"/>
    <property type="match status" value="1"/>
</dbReference>
<proteinExistence type="predicted"/>
<keyword evidence="4" id="KW-0012">Acyltransferase</keyword>
<dbReference type="SUPFAM" id="SSF51230">
    <property type="entry name" value="Single hybrid motif"/>
    <property type="match status" value="1"/>
</dbReference>
<protein>
    <recommendedName>
        <fullName evidence="5">Lipoyl-binding domain-containing protein</fullName>
    </recommendedName>
</protein>
<dbReference type="PANTHER" id="PTHR43178:SF5">
    <property type="entry name" value="LIPOAMIDE ACYLTRANSFERASE COMPONENT OF BRANCHED-CHAIN ALPHA-KETO ACID DEHYDROGENASE COMPLEX, MITOCHONDRIAL"/>
    <property type="match status" value="1"/>
</dbReference>
<feature type="domain" description="Lipoyl-binding" evidence="5">
    <location>
        <begin position="3"/>
        <end position="78"/>
    </location>
</feature>
<dbReference type="CDD" id="cd06849">
    <property type="entry name" value="lipoyl_domain"/>
    <property type="match status" value="1"/>
</dbReference>
<dbReference type="InterPro" id="IPR011053">
    <property type="entry name" value="Single_hybrid_motif"/>
</dbReference>
<dbReference type="RefSeq" id="WP_267535105.1">
    <property type="nucleotide sequence ID" value="NZ_JAPNKA010000001.1"/>
</dbReference>
<keyword evidence="3" id="KW-0808">Transferase</keyword>
<name>A0ABT4A3I0_9BACT</name>
<reference evidence="6 7" key="1">
    <citation type="submission" date="2022-11" db="EMBL/GenBank/DDBJ databases">
        <title>Minimal conservation of predation-associated metabolite biosynthetic gene clusters underscores biosynthetic potential of Myxococcota including descriptions for ten novel species: Archangium lansinium sp. nov., Myxococcus landrumus sp. nov., Nannocystis bai.</title>
        <authorList>
            <person name="Ahearne A."/>
            <person name="Stevens C."/>
            <person name="Phillips K."/>
        </authorList>
    </citation>
    <scope>NUCLEOTIDE SEQUENCE [LARGE SCALE GENOMIC DNA]</scope>
    <source>
        <strain evidence="6 7">MIWBW</strain>
    </source>
</reference>
<evidence type="ECO:0000256" key="2">
    <source>
        <dbReference type="ARBA" id="ARBA00011484"/>
    </source>
</evidence>
<evidence type="ECO:0000313" key="7">
    <source>
        <dbReference type="Proteomes" id="UP001207654"/>
    </source>
</evidence>
<dbReference type="Gene3D" id="2.40.50.100">
    <property type="match status" value="1"/>
</dbReference>
<keyword evidence="7" id="KW-1185">Reference proteome</keyword>
<evidence type="ECO:0000256" key="3">
    <source>
        <dbReference type="ARBA" id="ARBA00022679"/>
    </source>
</evidence>
<comment type="cofactor">
    <cofactor evidence="1">
        <name>(R)-lipoate</name>
        <dbReference type="ChEBI" id="CHEBI:83088"/>
    </cofactor>
</comment>
<gene>
    <name evidence="6" type="ORF">OV287_17120</name>
</gene>
<comment type="caution">
    <text evidence="6">The sequence shown here is derived from an EMBL/GenBank/DDBJ whole genome shotgun (WGS) entry which is preliminary data.</text>
</comment>
<sequence length="105" mass="11442">MALREIMISGFDEGVTMATIVRWHVKSSDTVLEGQVLAEVMAGQTTVTVSSPKTGRILVTHGGETEQVKVNQPLVTMEVEETVYQSRGYGPSFATQFDRLPGDPD</sequence>
<dbReference type="Pfam" id="PF00364">
    <property type="entry name" value="Biotin_lipoyl"/>
    <property type="match status" value="1"/>
</dbReference>
<evidence type="ECO:0000313" key="6">
    <source>
        <dbReference type="EMBL" id="MCY1076200.1"/>
    </source>
</evidence>
<comment type="subunit">
    <text evidence="2">Forms a 24-polypeptide structural core with octahedral symmetry.</text>
</comment>
<dbReference type="InterPro" id="IPR000089">
    <property type="entry name" value="Biotin_lipoyl"/>
</dbReference>
<dbReference type="PANTHER" id="PTHR43178">
    <property type="entry name" value="DIHYDROLIPOAMIDE ACETYLTRANSFERASE COMPONENT OF PYRUVATE DEHYDROGENASE COMPLEX"/>
    <property type="match status" value="1"/>
</dbReference>
<evidence type="ECO:0000259" key="5">
    <source>
        <dbReference type="PROSITE" id="PS50968"/>
    </source>
</evidence>
<evidence type="ECO:0000256" key="4">
    <source>
        <dbReference type="ARBA" id="ARBA00023315"/>
    </source>
</evidence>
<accession>A0ABT4A3I0</accession>
<dbReference type="EMBL" id="JAPNKA010000001">
    <property type="protein sequence ID" value="MCY1076200.1"/>
    <property type="molecule type" value="Genomic_DNA"/>
</dbReference>
<organism evidence="6 7">
    <name type="scientific">Archangium lansingense</name>
    <dbReference type="NCBI Taxonomy" id="2995310"/>
    <lineage>
        <taxon>Bacteria</taxon>
        <taxon>Pseudomonadati</taxon>
        <taxon>Myxococcota</taxon>
        <taxon>Myxococcia</taxon>
        <taxon>Myxococcales</taxon>
        <taxon>Cystobacterineae</taxon>
        <taxon>Archangiaceae</taxon>
        <taxon>Archangium</taxon>
    </lineage>
</organism>